<evidence type="ECO:0000313" key="3">
    <source>
        <dbReference type="Proteomes" id="UP000256970"/>
    </source>
</evidence>
<evidence type="ECO:0000313" key="2">
    <source>
        <dbReference type="EMBL" id="SZX60652.1"/>
    </source>
</evidence>
<dbReference type="Proteomes" id="UP000256970">
    <property type="component" value="Unassembled WGS sequence"/>
</dbReference>
<sequence>MKRRWAPLALLILAAACLTSSTAAKQQSSTALQQACGGLGQLCCARCPPGTLASECDVMECTGGRACYMFASKEAAIPDGTRRFPQVCLDTPPACGQAGQPCCFSSDPTAEAERCGPGLTCIVEGVGYGGTAMFTRLTANPGLVRSGAVMGTCRKLSTATCGKRWYPCGAAARRIGCAEKELPCGPQDYCASPADTLLGAPRCLPLPPRCGSKNNGCCPPNKDGVVRERWLLDPTQPVPYCTDGATFCVWKVADYKQQGLTPLNSGGGARSLTWDGYFQRGYGTSRCAPLPPACGNPGEPCCPSMIDQRISGMVHNRRFKYQPCNYAAAGKDGIYCRGNWQAALLFAGGQIGTCTLNTPDCGTLGKQCCREDVPEVGPVTRCEVRQPAGTHYCNAANVCSRCPAVPTTPEQKADCRAPARG</sequence>
<dbReference type="EMBL" id="FNXT01000086">
    <property type="protein sequence ID" value="SZX60652.1"/>
    <property type="molecule type" value="Genomic_DNA"/>
</dbReference>
<dbReference type="PROSITE" id="PS51257">
    <property type="entry name" value="PROKAR_LIPOPROTEIN"/>
    <property type="match status" value="1"/>
</dbReference>
<proteinExistence type="predicted"/>
<feature type="signal peptide" evidence="1">
    <location>
        <begin position="1"/>
        <end position="24"/>
    </location>
</feature>
<accession>A0A383V782</accession>
<keyword evidence="1" id="KW-0732">Signal</keyword>
<organism evidence="2 3">
    <name type="scientific">Tetradesmus obliquus</name>
    <name type="common">Green alga</name>
    <name type="synonym">Acutodesmus obliquus</name>
    <dbReference type="NCBI Taxonomy" id="3088"/>
    <lineage>
        <taxon>Eukaryota</taxon>
        <taxon>Viridiplantae</taxon>
        <taxon>Chlorophyta</taxon>
        <taxon>core chlorophytes</taxon>
        <taxon>Chlorophyceae</taxon>
        <taxon>CS clade</taxon>
        <taxon>Sphaeropleales</taxon>
        <taxon>Scenedesmaceae</taxon>
        <taxon>Tetradesmus</taxon>
    </lineage>
</organism>
<dbReference type="AlphaFoldDB" id="A0A383V782"/>
<keyword evidence="3" id="KW-1185">Reference proteome</keyword>
<evidence type="ECO:0000256" key="1">
    <source>
        <dbReference type="SAM" id="SignalP"/>
    </source>
</evidence>
<feature type="chain" id="PRO_5017062473" evidence="1">
    <location>
        <begin position="25"/>
        <end position="421"/>
    </location>
</feature>
<protein>
    <submittedName>
        <fullName evidence="2">Uncharacterized protein</fullName>
    </submittedName>
</protein>
<gene>
    <name evidence="2" type="ORF">BQ4739_LOCUS1181</name>
</gene>
<name>A0A383V782_TETOB</name>
<dbReference type="STRING" id="3088.A0A383V782"/>
<reference evidence="2 3" key="1">
    <citation type="submission" date="2016-10" db="EMBL/GenBank/DDBJ databases">
        <authorList>
            <person name="Cai Z."/>
        </authorList>
    </citation>
    <scope>NUCLEOTIDE SEQUENCE [LARGE SCALE GENOMIC DNA]</scope>
</reference>